<feature type="compositionally biased region" description="Polar residues" evidence="1">
    <location>
        <begin position="783"/>
        <end position="805"/>
    </location>
</feature>
<accession>S3CLA0</accession>
<feature type="region of interest" description="Disordered" evidence="1">
    <location>
        <begin position="770"/>
        <end position="865"/>
    </location>
</feature>
<dbReference type="OMA" id="WRPSAIG"/>
<dbReference type="KEGG" id="glz:GLAREA_03182"/>
<evidence type="ECO:0008006" key="6">
    <source>
        <dbReference type="Google" id="ProtNLM"/>
    </source>
</evidence>
<keyword evidence="5" id="KW-1185">Reference proteome</keyword>
<keyword evidence="2" id="KW-0812">Transmembrane</keyword>
<dbReference type="HOGENOM" id="CLU_003716_0_0_1"/>
<evidence type="ECO:0000256" key="1">
    <source>
        <dbReference type="SAM" id="MobiDB-lite"/>
    </source>
</evidence>
<feature type="region of interest" description="Disordered" evidence="1">
    <location>
        <begin position="321"/>
        <end position="340"/>
    </location>
</feature>
<evidence type="ECO:0000313" key="5">
    <source>
        <dbReference type="Proteomes" id="UP000016922"/>
    </source>
</evidence>
<feature type="signal peptide" evidence="3">
    <location>
        <begin position="1"/>
        <end position="21"/>
    </location>
</feature>
<feature type="region of interest" description="Disordered" evidence="1">
    <location>
        <begin position="597"/>
        <end position="744"/>
    </location>
</feature>
<evidence type="ECO:0000256" key="3">
    <source>
        <dbReference type="SAM" id="SignalP"/>
    </source>
</evidence>
<dbReference type="EMBL" id="KE145370">
    <property type="protein sequence ID" value="EPE27267.1"/>
    <property type="molecule type" value="Genomic_DNA"/>
</dbReference>
<dbReference type="eggNOG" id="ENOG502S2Z9">
    <property type="taxonomic scope" value="Eukaryota"/>
</dbReference>
<evidence type="ECO:0000313" key="4">
    <source>
        <dbReference type="EMBL" id="EPE27267.1"/>
    </source>
</evidence>
<keyword evidence="2" id="KW-1133">Transmembrane helix</keyword>
<sequence length="939" mass="100646">MARCWPLLILLTSISTTLVDGATTLPSELKSLVPQCAQPCFTSFIDSNYAASACGQTPDLDCLCSHDSASEYTIGEASVQCIVGAQRTGVCSQADTKEDVVLKAHGMCNGKANAIPNTHTVISATLEVQSNTVRLQPPSTTLSNSITATSTLAVTSIPTSSSSSSGFLTSTGVVPAPATTQPPAESQTTVPVLPPTETPKLTQAQIVGITVAAVGGMAVMLGIIGILACVKRRQRMEYDDGDDLPLSMDPSYYPPSFDSQNSYAKPLNYGPGGTTSGVARKVAPPVPRRFDVASPNMFSRRSMQADEIIGLAISPELNQSPVMRRPRGESKLLPPKPTLRLQMPPKAAAKFAKTAPKPMTYNRESTMTTFDEDFERPGWVPQVPPTPKFIPASLQGAGLSFPPPVAGRPGLRRESTATLFEDVEESGLRKSQVGNARGVSYIQPSVIVPMPVPQDSESPLELDGAPRDSNWARQSTATQFEEDAVGNMSIGPVKGKADRRSRVEQDLDNTIDEWERYTPINTTGPPAFYFTAADVQGSEAMRMPLSQAKPVMVGRRMGSFSQPRNPMQYPPRKDSMEPVLEAFPKPPRQMVPLQLKIPITDSRPPTVASSNYATPSSSNPANSPTPSLPPTGSLPQIPKAYRQTGPYDSHKAGNSVETNSAASPAGGPRTGELQLSPVFESPASGRSRVSYPKIPKPQGAIKAIPPPPQPNFTPNNASEARKPWEAAEAAAREKERRIQVRRQSSLTCPPQGIMIHLPPTQIKNKRLSTVANLDNNPPPHSPNWDTYTPTPISPSGPSFSSTNRTPHPPALSSPFTSPRPKHTPKTKQQVHSPTPTTPGIRLSNASTSTPPTSPQPKPLAHRRGNNKASALTLTNRPTQPTAWAPLKNTNLLSPDSRRVVGEGGVAFERADPIELPGTPGWVPKLTPTRKGEDLYLRVA</sequence>
<feature type="chain" id="PRO_5004518856" description="Extracellular membrane protein CFEM domain-containing protein" evidence="3">
    <location>
        <begin position="22"/>
        <end position="939"/>
    </location>
</feature>
<feature type="compositionally biased region" description="Basic and acidic residues" evidence="1">
    <location>
        <begin position="719"/>
        <end position="738"/>
    </location>
</feature>
<evidence type="ECO:0000256" key="2">
    <source>
        <dbReference type="SAM" id="Phobius"/>
    </source>
</evidence>
<protein>
    <recommendedName>
        <fullName evidence="6">Extracellular membrane protein CFEM domain-containing protein</fullName>
    </recommendedName>
</protein>
<gene>
    <name evidence="4" type="ORF">GLAREA_03182</name>
</gene>
<dbReference type="OrthoDB" id="3946741at2759"/>
<name>S3CLA0_GLAL2</name>
<feature type="compositionally biased region" description="Low complexity" evidence="1">
    <location>
        <begin position="608"/>
        <end position="635"/>
    </location>
</feature>
<dbReference type="AlphaFoldDB" id="S3CLA0"/>
<keyword evidence="3" id="KW-0732">Signal</keyword>
<dbReference type="RefSeq" id="XP_008086457.1">
    <property type="nucleotide sequence ID" value="XM_008088266.1"/>
</dbReference>
<feature type="transmembrane region" description="Helical" evidence="2">
    <location>
        <begin position="206"/>
        <end position="230"/>
    </location>
</feature>
<dbReference type="GeneID" id="19462237"/>
<proteinExistence type="predicted"/>
<keyword evidence="2" id="KW-0472">Membrane</keyword>
<dbReference type="Proteomes" id="UP000016922">
    <property type="component" value="Unassembled WGS sequence"/>
</dbReference>
<organism evidence="4 5">
    <name type="scientific">Glarea lozoyensis (strain ATCC 20868 / MF5171)</name>
    <dbReference type="NCBI Taxonomy" id="1116229"/>
    <lineage>
        <taxon>Eukaryota</taxon>
        <taxon>Fungi</taxon>
        <taxon>Dikarya</taxon>
        <taxon>Ascomycota</taxon>
        <taxon>Pezizomycotina</taxon>
        <taxon>Leotiomycetes</taxon>
        <taxon>Helotiales</taxon>
        <taxon>Helotiaceae</taxon>
        <taxon>Glarea</taxon>
    </lineage>
</organism>
<reference evidence="4 5" key="1">
    <citation type="journal article" date="2013" name="BMC Genomics">
        <title>Genomics-driven discovery of the pneumocandin biosynthetic gene cluster in the fungus Glarea lozoyensis.</title>
        <authorList>
            <person name="Chen L."/>
            <person name="Yue Q."/>
            <person name="Zhang X."/>
            <person name="Xiang M."/>
            <person name="Wang C."/>
            <person name="Li S."/>
            <person name="Che Y."/>
            <person name="Ortiz-Lopez F.J."/>
            <person name="Bills G.F."/>
            <person name="Liu X."/>
            <person name="An Z."/>
        </authorList>
    </citation>
    <scope>NUCLEOTIDE SEQUENCE [LARGE SCALE GENOMIC DNA]</scope>
    <source>
        <strain evidence="5">ATCC 20868 / MF5171</strain>
    </source>
</reference>